<proteinExistence type="predicted"/>
<dbReference type="AlphaFoldDB" id="A0A0D6XRZ6"/>
<protein>
    <recommendedName>
        <fullName evidence="10">Gram-positive cocci surface proteins LPxTG domain-containing protein</fullName>
    </recommendedName>
</protein>
<keyword evidence="6" id="KW-0175">Coiled coil</keyword>
<evidence type="ECO:0000256" key="5">
    <source>
        <dbReference type="ARBA" id="ARBA00023088"/>
    </source>
</evidence>
<evidence type="ECO:0000256" key="6">
    <source>
        <dbReference type="SAM" id="Coils"/>
    </source>
</evidence>
<keyword evidence="8" id="KW-0812">Transmembrane</keyword>
<feature type="chain" id="PRO_5043119646" description="Gram-positive cocci surface proteins LPxTG domain-containing protein" evidence="9">
    <location>
        <begin position="29"/>
        <end position="691"/>
    </location>
</feature>
<dbReference type="Proteomes" id="UP000032366">
    <property type="component" value="Unassembled WGS sequence"/>
</dbReference>
<keyword evidence="3" id="KW-0964">Secreted</keyword>
<keyword evidence="4 9" id="KW-0732">Signal</keyword>
<evidence type="ECO:0000256" key="8">
    <source>
        <dbReference type="SAM" id="Phobius"/>
    </source>
</evidence>
<dbReference type="EMBL" id="UHDT01000001">
    <property type="protein sequence ID" value="SUM57189.1"/>
    <property type="molecule type" value="Genomic_DNA"/>
</dbReference>
<feature type="compositionally biased region" description="Low complexity" evidence="7">
    <location>
        <begin position="37"/>
        <end position="51"/>
    </location>
</feature>
<evidence type="ECO:0000256" key="3">
    <source>
        <dbReference type="ARBA" id="ARBA00022525"/>
    </source>
</evidence>
<feature type="coiled-coil region" evidence="6">
    <location>
        <begin position="184"/>
        <end position="218"/>
    </location>
</feature>
<feature type="compositionally biased region" description="Polar residues" evidence="7">
    <location>
        <begin position="98"/>
        <end position="108"/>
    </location>
</feature>
<keyword evidence="5" id="KW-0572">Peptidoglycan-anchor</keyword>
<feature type="domain" description="Gram-positive cocci surface proteins LPxTG" evidence="10">
    <location>
        <begin position="656"/>
        <end position="691"/>
    </location>
</feature>
<feature type="compositionally biased region" description="Polar residues" evidence="7">
    <location>
        <begin position="74"/>
        <end position="84"/>
    </location>
</feature>
<feature type="transmembrane region" description="Helical" evidence="8">
    <location>
        <begin position="666"/>
        <end position="684"/>
    </location>
</feature>
<dbReference type="Proteomes" id="UP000254100">
    <property type="component" value="Unassembled WGS sequence"/>
</dbReference>
<evidence type="ECO:0000256" key="4">
    <source>
        <dbReference type="ARBA" id="ARBA00022729"/>
    </source>
</evidence>
<sequence>MSQKLFIRTLITGVAASALLAGGQVAKAAEETSAEDNQLNNQETSQNQSNQVDGMQADEVTTDTVDNQDESETSEQPSNESVTMDQPPVTTDEAANPEQPTEQPTNAEPAQPKLSPEELKQQEIEKAQTNLNQATAEVNEAQVVRDKAFAEKTNADKALTDAKAIGTKSTKQVDKQIADETKKLNNTKSKASTAQIQLDKKQAEITQKEQQLKNYKPEVKEAVTHTSDVPTDHEKIHTHKWAEDVKYSGTPQIVKLPANKDQYVPNSERVGQIFVDYLNELKRINGLPGRVTLSKDPAVQAFSKARADESAANYRAHYTELPGKDQYQGAENLARSFTFTENPYSDEELAYYMLLSWFSDYNNAEYGYGHRSNLLGIDGDIGFATVEYGDGEYLYQFLAVMNVQTWDKEIYNKITETKVGDTLEYRIDGKEIYFVPKKTFKYVTTETIDKSGAIKNELAKLNKEKANLESQIKSYNDEIAKTENLITNLKEQRALINADQAKKQKAIADAKVLVEKNNKALAQAEKDLAEAMKNKTDAQKALDKLLGKEETKPTNTNKPTNNKPVDTTKPTVKPVNEKPVVTGTSNHKPGYMATNTSSTNVNVTLPTGEKVTMPKYTVGKTGLNVKQMSTGNVVTNDMETNAVAQPTSTTNNMAMLPNTGQEQRNSMLAGLMALLAGVATFFGFRRKSSQK</sequence>
<dbReference type="OrthoDB" id="2210983at2"/>
<dbReference type="NCBIfam" id="TIGR01167">
    <property type="entry name" value="LPXTG_anchor"/>
    <property type="match status" value="1"/>
</dbReference>
<evidence type="ECO:0000313" key="11">
    <source>
        <dbReference type="EMBL" id="KIX91011.1"/>
    </source>
</evidence>
<feature type="region of interest" description="Disordered" evidence="7">
    <location>
        <begin position="29"/>
        <end position="118"/>
    </location>
</feature>
<feature type="region of interest" description="Disordered" evidence="7">
    <location>
        <begin position="545"/>
        <end position="603"/>
    </location>
</feature>
<name>A0A0D6XRZ6_9STAP</name>
<dbReference type="EMBL" id="JXWY01000032">
    <property type="protein sequence ID" value="KIX91011.1"/>
    <property type="molecule type" value="Genomic_DNA"/>
</dbReference>
<evidence type="ECO:0000313" key="13">
    <source>
        <dbReference type="Proteomes" id="UP000032366"/>
    </source>
</evidence>
<evidence type="ECO:0000256" key="7">
    <source>
        <dbReference type="SAM" id="MobiDB-lite"/>
    </source>
</evidence>
<dbReference type="PROSITE" id="PS50847">
    <property type="entry name" value="GRAM_POS_ANCHORING"/>
    <property type="match status" value="1"/>
</dbReference>
<comment type="subcellular location">
    <subcellularLocation>
        <location evidence="1">Secreted</location>
        <location evidence="1">Cell wall</location>
        <topology evidence="1">Peptidoglycan-anchor</topology>
    </subcellularLocation>
</comment>
<feature type="compositionally biased region" description="Low complexity" evidence="7">
    <location>
        <begin position="553"/>
        <end position="571"/>
    </location>
</feature>
<keyword evidence="13" id="KW-1185">Reference proteome</keyword>
<keyword evidence="8" id="KW-0472">Membrane</keyword>
<accession>A0A0D6XRZ6</accession>
<keyword evidence="2" id="KW-0134">Cell wall</keyword>
<evidence type="ECO:0000313" key="12">
    <source>
        <dbReference type="EMBL" id="SUM57189.1"/>
    </source>
</evidence>
<evidence type="ECO:0000256" key="2">
    <source>
        <dbReference type="ARBA" id="ARBA00022512"/>
    </source>
</evidence>
<dbReference type="InterPro" id="IPR019931">
    <property type="entry name" value="LPXTG_anchor"/>
</dbReference>
<evidence type="ECO:0000256" key="9">
    <source>
        <dbReference type="SAM" id="SignalP"/>
    </source>
</evidence>
<gene>
    <name evidence="12" type="ORF">NCTC13832_00860</name>
    <name evidence="11" type="ORF">TP70_04645</name>
</gene>
<reference evidence="11 13" key="1">
    <citation type="submission" date="2015-01" db="EMBL/GenBank/DDBJ databases">
        <authorList>
            <person name="Guo J."/>
        </authorList>
    </citation>
    <scope>NUCLEOTIDE SEQUENCE [LARGE SCALE GENOMIC DNA]</scope>
    <source>
        <strain evidence="11 13">DSM 22147</strain>
    </source>
</reference>
<evidence type="ECO:0000256" key="1">
    <source>
        <dbReference type="ARBA" id="ARBA00004168"/>
    </source>
</evidence>
<feature type="signal peptide" evidence="9">
    <location>
        <begin position="1"/>
        <end position="28"/>
    </location>
</feature>
<reference evidence="12 14" key="2">
    <citation type="submission" date="2018-06" db="EMBL/GenBank/DDBJ databases">
        <authorList>
            <consortium name="Pathogen Informatics"/>
            <person name="Doyle S."/>
        </authorList>
    </citation>
    <scope>NUCLEOTIDE SEQUENCE [LARGE SCALE GENOMIC DNA]</scope>
    <source>
        <strain evidence="12 14">NCTC13832</strain>
    </source>
</reference>
<dbReference type="RefSeq" id="WP_044359799.1">
    <property type="nucleotide sequence ID" value="NZ_JXWY01000032.1"/>
</dbReference>
<organism evidence="12 14">
    <name type="scientific">Staphylococcus microti</name>
    <dbReference type="NCBI Taxonomy" id="569857"/>
    <lineage>
        <taxon>Bacteria</taxon>
        <taxon>Bacillati</taxon>
        <taxon>Bacillota</taxon>
        <taxon>Bacilli</taxon>
        <taxon>Bacillales</taxon>
        <taxon>Staphylococcaceae</taxon>
        <taxon>Staphylococcus</taxon>
    </lineage>
</organism>
<feature type="compositionally biased region" description="Low complexity" evidence="7">
    <location>
        <begin position="594"/>
        <end position="603"/>
    </location>
</feature>
<dbReference type="Pfam" id="PF00746">
    <property type="entry name" value="Gram_pos_anchor"/>
    <property type="match status" value="1"/>
</dbReference>
<evidence type="ECO:0000259" key="10">
    <source>
        <dbReference type="PROSITE" id="PS50847"/>
    </source>
</evidence>
<evidence type="ECO:0000313" key="14">
    <source>
        <dbReference type="Proteomes" id="UP000254100"/>
    </source>
</evidence>
<keyword evidence="8" id="KW-1133">Transmembrane helix</keyword>